<accession>A0ABY5RAI9</accession>
<dbReference type="SUPFAM" id="SSF53448">
    <property type="entry name" value="Nucleotide-diphospho-sugar transferases"/>
    <property type="match status" value="1"/>
</dbReference>
<dbReference type="EMBL" id="CP102734">
    <property type="protein sequence ID" value="UVD81630.1"/>
    <property type="molecule type" value="Genomic_DNA"/>
</dbReference>
<evidence type="ECO:0000256" key="1">
    <source>
        <dbReference type="ARBA" id="ARBA00022676"/>
    </source>
</evidence>
<dbReference type="Proteomes" id="UP001059252">
    <property type="component" value="Chromosome"/>
</dbReference>
<dbReference type="Gene3D" id="3.90.550.10">
    <property type="entry name" value="Spore Coat Polysaccharide Biosynthesis Protein SpsA, Chain A"/>
    <property type="match status" value="1"/>
</dbReference>
<dbReference type="RefSeq" id="WP_258210804.1">
    <property type="nucleotide sequence ID" value="NZ_CP102734.1"/>
</dbReference>
<gene>
    <name evidence="4" type="ORF">NV226_02805</name>
</gene>
<dbReference type="InterPro" id="IPR001173">
    <property type="entry name" value="Glyco_trans_2-like"/>
</dbReference>
<evidence type="ECO:0000313" key="4">
    <source>
        <dbReference type="EMBL" id="UVD81630.1"/>
    </source>
</evidence>
<evidence type="ECO:0000256" key="2">
    <source>
        <dbReference type="ARBA" id="ARBA00022679"/>
    </source>
</evidence>
<dbReference type="PANTHER" id="PTHR22916">
    <property type="entry name" value="GLYCOSYLTRANSFERASE"/>
    <property type="match status" value="1"/>
</dbReference>
<proteinExistence type="predicted"/>
<keyword evidence="2" id="KW-0808">Transferase</keyword>
<dbReference type="InterPro" id="IPR029044">
    <property type="entry name" value="Nucleotide-diphossugar_trans"/>
</dbReference>
<organism evidence="4 5">
    <name type="scientific">Mycoplasma iguanae</name>
    <dbReference type="NCBI Taxonomy" id="292461"/>
    <lineage>
        <taxon>Bacteria</taxon>
        <taxon>Bacillati</taxon>
        <taxon>Mycoplasmatota</taxon>
        <taxon>Mollicutes</taxon>
        <taxon>Mycoplasmataceae</taxon>
        <taxon>Mycoplasma</taxon>
    </lineage>
</organism>
<feature type="domain" description="Glycosyltransferase 2-like" evidence="3">
    <location>
        <begin position="6"/>
        <end position="150"/>
    </location>
</feature>
<dbReference type="PANTHER" id="PTHR22916:SF51">
    <property type="entry name" value="GLYCOSYLTRANSFERASE EPSH-RELATED"/>
    <property type="match status" value="1"/>
</dbReference>
<dbReference type="CDD" id="cd00761">
    <property type="entry name" value="Glyco_tranf_GTA_type"/>
    <property type="match status" value="1"/>
</dbReference>
<reference evidence="4" key="1">
    <citation type="submission" date="2022-08" db="EMBL/GenBank/DDBJ databases">
        <title>Complete genome of Mycoplasma iguanae type strain 2327.</title>
        <authorList>
            <person name="Spergser J."/>
        </authorList>
    </citation>
    <scope>NUCLEOTIDE SEQUENCE</scope>
    <source>
        <strain evidence="4">2327</strain>
    </source>
</reference>
<name>A0ABY5RAI9_9MOLU</name>
<keyword evidence="1" id="KW-0328">Glycosyltransferase</keyword>
<keyword evidence="5" id="KW-1185">Reference proteome</keyword>
<evidence type="ECO:0000259" key="3">
    <source>
        <dbReference type="Pfam" id="PF00535"/>
    </source>
</evidence>
<protein>
    <submittedName>
        <fullName evidence="4">Glycosyltransferase family 2 protein</fullName>
    </submittedName>
</protein>
<evidence type="ECO:0000313" key="5">
    <source>
        <dbReference type="Proteomes" id="UP001059252"/>
    </source>
</evidence>
<sequence length="340" mass="40833">MKNKLTILIPCFNKEKFLKKLFKSLLKQKDKKFFLIFVDDKSTDSTFEMLIDFQKNNSNHFNDLQIFRLEKNQGISYVRNFLIEKVETEYFIFLDPDDKFYPRAIYHFNKKIQTKKYDVVLAKNRMSFAKTVYIPNVISNFYSFKKNLDNNSNIGLLWIERTGFFVWNKAINTKWFKSLNLNFANDKNYEDIPVVGLMLSLAKNVGFIDKYTLVYDVNMSGLSRIHNPKKFKDLFSNLNFLYENLEKYNLLNKWKNETKIEEMVIGKLFIHCFIRLQGNKVIKNFQEYLSVMDTVFNFLEKYNIEEKLKNYTSIFRLILNSALKHFQKIKILYSKYKNKD</sequence>
<dbReference type="Pfam" id="PF00535">
    <property type="entry name" value="Glycos_transf_2"/>
    <property type="match status" value="1"/>
</dbReference>